<dbReference type="AlphaFoldDB" id="A0AAW1N4W5"/>
<accession>A0AAW1N4W5</accession>
<comment type="caution">
    <text evidence="1">The sequence shown here is derived from an EMBL/GenBank/DDBJ whole genome shotgun (WGS) entry which is preliminary data.</text>
</comment>
<dbReference type="EMBL" id="JASPKY010000013">
    <property type="protein sequence ID" value="KAK9753535.1"/>
    <property type="molecule type" value="Genomic_DNA"/>
</dbReference>
<name>A0AAW1N4W5_POPJA</name>
<protein>
    <submittedName>
        <fullName evidence="1">Uncharacterized protein</fullName>
    </submittedName>
</protein>
<dbReference type="Proteomes" id="UP001458880">
    <property type="component" value="Unassembled WGS sequence"/>
</dbReference>
<sequence>MLHILTHTRCILINQFIAEYPDEHVAYDTFVVLMVLSKKATCLADNKECQDRQYGGEQYLECSIIGD</sequence>
<organism evidence="1 2">
    <name type="scientific">Popillia japonica</name>
    <name type="common">Japanese beetle</name>
    <dbReference type="NCBI Taxonomy" id="7064"/>
    <lineage>
        <taxon>Eukaryota</taxon>
        <taxon>Metazoa</taxon>
        <taxon>Ecdysozoa</taxon>
        <taxon>Arthropoda</taxon>
        <taxon>Hexapoda</taxon>
        <taxon>Insecta</taxon>
        <taxon>Pterygota</taxon>
        <taxon>Neoptera</taxon>
        <taxon>Endopterygota</taxon>
        <taxon>Coleoptera</taxon>
        <taxon>Polyphaga</taxon>
        <taxon>Scarabaeiformia</taxon>
        <taxon>Scarabaeidae</taxon>
        <taxon>Rutelinae</taxon>
        <taxon>Popillia</taxon>
    </lineage>
</organism>
<proteinExistence type="predicted"/>
<reference evidence="1 2" key="1">
    <citation type="journal article" date="2024" name="BMC Genomics">
        <title>De novo assembly and annotation of Popillia japonica's genome with initial clues to its potential as an invasive pest.</title>
        <authorList>
            <person name="Cucini C."/>
            <person name="Boschi S."/>
            <person name="Funari R."/>
            <person name="Cardaioli E."/>
            <person name="Iannotti N."/>
            <person name="Marturano G."/>
            <person name="Paoli F."/>
            <person name="Bruttini M."/>
            <person name="Carapelli A."/>
            <person name="Frati F."/>
            <person name="Nardi F."/>
        </authorList>
    </citation>
    <scope>NUCLEOTIDE SEQUENCE [LARGE SCALE GENOMIC DNA]</scope>
    <source>
        <strain evidence="1">DMR45628</strain>
    </source>
</reference>
<evidence type="ECO:0000313" key="1">
    <source>
        <dbReference type="EMBL" id="KAK9753535.1"/>
    </source>
</evidence>
<gene>
    <name evidence="1" type="ORF">QE152_g2065</name>
</gene>
<keyword evidence="2" id="KW-1185">Reference proteome</keyword>
<evidence type="ECO:0000313" key="2">
    <source>
        <dbReference type="Proteomes" id="UP001458880"/>
    </source>
</evidence>